<evidence type="ECO:0000256" key="2">
    <source>
        <dbReference type="ARBA" id="ARBA00022741"/>
    </source>
</evidence>
<evidence type="ECO:0000313" key="7">
    <source>
        <dbReference type="EMBL" id="JAQ02387.1"/>
    </source>
</evidence>
<dbReference type="Gene3D" id="3.30.565.10">
    <property type="entry name" value="Histidine kinase-like ATPase, C-terminal domain"/>
    <property type="match status" value="1"/>
</dbReference>
<dbReference type="GO" id="GO:0140662">
    <property type="term" value="F:ATP-dependent protein folding chaperone"/>
    <property type="evidence" value="ECO:0007669"/>
    <property type="project" value="InterPro"/>
</dbReference>
<reference evidence="6" key="1">
    <citation type="journal article" date="2014" name="PLoS ONE">
        <title>Transcriptome-Based Identification of ABC Transporters in the Western Tarnished Plant Bug Lygus hesperus.</title>
        <authorList>
            <person name="Hull J.J."/>
            <person name="Chaney K."/>
            <person name="Geib S.M."/>
            <person name="Fabrick J.A."/>
            <person name="Brent C.S."/>
            <person name="Walsh D."/>
            <person name="Lavine L.C."/>
        </authorList>
    </citation>
    <scope>NUCLEOTIDE SEQUENCE</scope>
</reference>
<accession>A0A0A9YPR6</accession>
<dbReference type="PANTHER" id="PTHR11528">
    <property type="entry name" value="HEAT SHOCK PROTEIN 90 FAMILY MEMBER"/>
    <property type="match status" value="1"/>
</dbReference>
<dbReference type="EMBL" id="GBHO01012079">
    <property type="protein sequence ID" value="JAG31525.1"/>
    <property type="molecule type" value="Transcribed_RNA"/>
</dbReference>
<keyword evidence="4" id="KW-0143">Chaperone</keyword>
<reference evidence="7" key="3">
    <citation type="journal article" date="2016" name="Gigascience">
        <title>De novo construction of an expanded transcriptome assembly for the western tarnished plant bug, Lygus hesperus.</title>
        <authorList>
            <person name="Tassone E.E."/>
            <person name="Geib S.M."/>
            <person name="Hall B."/>
            <person name="Fabrick J.A."/>
            <person name="Brent C.S."/>
            <person name="Hull J.J."/>
        </authorList>
    </citation>
    <scope>NUCLEOTIDE SEQUENCE</scope>
</reference>
<feature type="compositionally biased region" description="Acidic residues" evidence="5">
    <location>
        <begin position="81"/>
        <end position="95"/>
    </location>
</feature>
<dbReference type="Pfam" id="PF00183">
    <property type="entry name" value="HSP90"/>
    <property type="match status" value="1"/>
</dbReference>
<evidence type="ECO:0000256" key="4">
    <source>
        <dbReference type="ARBA" id="ARBA00023186"/>
    </source>
</evidence>
<gene>
    <name evidence="6" type="primary">HSP90AA1_1</name>
    <name evidence="8" type="synonym">HSP90AA1_2</name>
    <name evidence="7" type="synonym">HSP90AA1_4</name>
    <name evidence="6" type="ORF">CM83_7816</name>
    <name evidence="8" type="ORF">g.24070</name>
    <name evidence="7" type="ORF">g.24076</name>
</gene>
<evidence type="ECO:0000256" key="5">
    <source>
        <dbReference type="SAM" id="MobiDB-lite"/>
    </source>
</evidence>
<dbReference type="Gene3D" id="3.30.230.80">
    <property type="match status" value="1"/>
</dbReference>
<dbReference type="GO" id="GO:0005524">
    <property type="term" value="F:ATP binding"/>
    <property type="evidence" value="ECO:0007669"/>
    <property type="project" value="UniProtKB-KW"/>
</dbReference>
<protein>
    <submittedName>
        <fullName evidence="6">Heat shock protein HSP 90-alpha</fullName>
    </submittedName>
</protein>
<comment type="similarity">
    <text evidence="1">Belongs to the heat shock protein 90 family.</text>
</comment>
<evidence type="ECO:0000313" key="8">
    <source>
        <dbReference type="EMBL" id="JAQ04261.1"/>
    </source>
</evidence>
<dbReference type="InterPro" id="IPR001404">
    <property type="entry name" value="Hsp90_fam"/>
</dbReference>
<keyword evidence="3" id="KW-0067">ATP-binding</keyword>
<evidence type="ECO:0000256" key="1">
    <source>
        <dbReference type="ARBA" id="ARBA00008239"/>
    </source>
</evidence>
<dbReference type="GO" id="GO:0051082">
    <property type="term" value="F:unfolded protein binding"/>
    <property type="evidence" value="ECO:0007669"/>
    <property type="project" value="InterPro"/>
</dbReference>
<dbReference type="GO" id="GO:0016887">
    <property type="term" value="F:ATP hydrolysis activity"/>
    <property type="evidence" value="ECO:0007669"/>
    <property type="project" value="InterPro"/>
</dbReference>
<name>A0A0A9YPR6_LYGHE</name>
<sequence>MKHGTEVILHLKKDASEYLDPSKLASLASHYSQFIVYPIYIEKLVEEEVPVELSDTDTQNTTEVESKATNDESSTSKEGDEKVDEGVTVDDIEDEELKNKPIMKKIQRLAKEPISQMRPIWTRSPSDITQEEYNTFYQSLSKDTKDP</sequence>
<evidence type="ECO:0000256" key="3">
    <source>
        <dbReference type="ARBA" id="ARBA00022840"/>
    </source>
</evidence>
<dbReference type="EMBL" id="GDHC01014368">
    <property type="protein sequence ID" value="JAQ04261.1"/>
    <property type="molecule type" value="Transcribed_RNA"/>
</dbReference>
<keyword evidence="2" id="KW-0547">Nucleotide-binding</keyword>
<proteinExistence type="inferred from homology"/>
<dbReference type="SUPFAM" id="SSF55874">
    <property type="entry name" value="ATPase domain of HSP90 chaperone/DNA topoisomerase II/histidine kinase"/>
    <property type="match status" value="1"/>
</dbReference>
<dbReference type="InterPro" id="IPR036890">
    <property type="entry name" value="HATPase_C_sf"/>
</dbReference>
<reference evidence="6" key="2">
    <citation type="submission" date="2014-07" db="EMBL/GenBank/DDBJ databases">
        <authorList>
            <person name="Hull J."/>
        </authorList>
    </citation>
    <scope>NUCLEOTIDE SEQUENCE</scope>
</reference>
<dbReference type="AlphaFoldDB" id="A0A0A9YPR6"/>
<organism evidence="6">
    <name type="scientific">Lygus hesperus</name>
    <name type="common">Western plant bug</name>
    <dbReference type="NCBI Taxonomy" id="30085"/>
    <lineage>
        <taxon>Eukaryota</taxon>
        <taxon>Metazoa</taxon>
        <taxon>Ecdysozoa</taxon>
        <taxon>Arthropoda</taxon>
        <taxon>Hexapoda</taxon>
        <taxon>Insecta</taxon>
        <taxon>Pterygota</taxon>
        <taxon>Neoptera</taxon>
        <taxon>Paraneoptera</taxon>
        <taxon>Hemiptera</taxon>
        <taxon>Heteroptera</taxon>
        <taxon>Panheteroptera</taxon>
        <taxon>Cimicomorpha</taxon>
        <taxon>Miridae</taxon>
        <taxon>Mirini</taxon>
        <taxon>Lygus</taxon>
    </lineage>
</organism>
<dbReference type="EMBL" id="GDHC01016242">
    <property type="protein sequence ID" value="JAQ02387.1"/>
    <property type="molecule type" value="Transcribed_RNA"/>
</dbReference>
<evidence type="ECO:0000313" key="6">
    <source>
        <dbReference type="EMBL" id="JAG31525.1"/>
    </source>
</evidence>
<feature type="region of interest" description="Disordered" evidence="5">
    <location>
        <begin position="50"/>
        <end position="95"/>
    </location>
</feature>
<feature type="compositionally biased region" description="Basic and acidic residues" evidence="5">
    <location>
        <begin position="64"/>
        <end position="80"/>
    </location>
</feature>
<keyword evidence="6" id="KW-0346">Stress response</keyword>
<dbReference type="PRINTS" id="PR00775">
    <property type="entry name" value="HEATSHOCK90"/>
</dbReference>
<dbReference type="InterPro" id="IPR020575">
    <property type="entry name" value="Hsp90_N"/>
</dbReference>